<feature type="region of interest" description="Disordered" evidence="1">
    <location>
        <begin position="366"/>
        <end position="387"/>
    </location>
</feature>
<evidence type="ECO:0000313" key="3">
    <source>
        <dbReference type="Proteomes" id="UP001219525"/>
    </source>
</evidence>
<feature type="compositionally biased region" description="Low complexity" evidence="1">
    <location>
        <begin position="527"/>
        <end position="543"/>
    </location>
</feature>
<evidence type="ECO:0000313" key="2">
    <source>
        <dbReference type="EMBL" id="KAJ7217237.1"/>
    </source>
</evidence>
<feature type="region of interest" description="Disordered" evidence="1">
    <location>
        <begin position="510"/>
        <end position="640"/>
    </location>
</feature>
<accession>A0AAD6YHB0</accession>
<proteinExistence type="predicted"/>
<sequence length="1214" mass="134551">MADTVDRFTRSPLFLEYPWRSDSFIHGTWAIDAAGGHFTAFAQFLQELDKTAFPASSSFDYDHSALRALLGLPNVHNIKAADVGLNSKAVHVCWTTLLRFQVLDLLLSARAGVSDAPSLIVTHPTGDGPLSLLRALTKWPEHLDQLKASRLAQRKKRVRSAQNHAETNVDEDDEDEDDGVSTFEALQPIQTLSGMQSRTLCSKTNKNLQAMGAALMWLMETRISPDDTWPANKLVSDTYGSVSDSVKNKLKKKLKSLTVTDLLRPLSYGINYAFVIVFCNFDLQHPYGNPLSQYQARCFLGRYQPPKLAHVDDVILSVIRSVAIGKDVESVVGKVLESVLDSMPQEEPRDTDMFRVPEEAVAVPAPSLPPSALTPAPAPRRAASGRPRIIPPRLDVDIRPDRLLAIGLAVGLCQDVPTLGADGLYHFPKRYGSPLSSEAGVVSSTVQTAPSLDLAVTKFKNTGNDVEPVPLSCLATPRLERQDGEDAANEPQAPPTPVCPLLLTVEAAKPKEPTVVDDEPNADETTSLEVEIESPLSSPSPSINDVGDDLPDIPDSIDTEPLPPRKSSRLQAALAKKAESRESSPEAVPVSHKKRKAGTRLSQPRPKKPRESSPEAVPVSHKKRKAGTRLSQPRPKKPRLGLDVGLVMENLSVVEENPPKKSDLTMSMQGYRPDGYFLRKVDLELHLNSEHTERPMLEGLQQSMNATDARCTKDGKRFRHHVHGILPTGPPGDDEFDLYVIDLDDWHDLDSTQRVALWGTGCDIFIRSLVIADAHNDIGARLRLLHGLDQPMEVQVPGLREPPMDDDDNDEVADYQQINRRTTVRTFLKHAEQHDGIVLNALKLPSTHIPQPNPLAGSGLDLEDIAFRQTSGLPSFRRAALPIEQLYWEIVGTAHTVTIGHYDPTGTRITVQGPGEKLWMRRRRQNIEDAYAFHTWDPDKPDFVLGSYEGVVLPAGGGTLLMQSKEHIVVGLAPEECETTLQTNKLRATLVTGGHFYSASTIRPSLCIHLHLVMMEHVLTNVEHDGQWKIFVRICAFWLDVTQRRPYEDRQTFAAYIPHLSEHSASGWLDIVCLATVVVLATSFDRRYYCAGVPDAELAQREEVCKMYKNWRQWFAQTYTGTMNGKEVNWEADVFSPLLLHLAGVLLDYHSREAVSASSQSDVLLSFPNGDLRVNVRNALEKFQKGLGSKLDGFTLSNTKFFLFDGSEIQTSQQ</sequence>
<dbReference type="Proteomes" id="UP001219525">
    <property type="component" value="Unassembled WGS sequence"/>
</dbReference>
<comment type="caution">
    <text evidence="2">The sequence shown here is derived from an EMBL/GenBank/DDBJ whole genome shotgun (WGS) entry which is preliminary data.</text>
</comment>
<keyword evidence="3" id="KW-1185">Reference proteome</keyword>
<gene>
    <name evidence="2" type="ORF">GGX14DRAFT_561760</name>
</gene>
<dbReference type="EMBL" id="JARJCW010000014">
    <property type="protein sequence ID" value="KAJ7217237.1"/>
    <property type="molecule type" value="Genomic_DNA"/>
</dbReference>
<protein>
    <submittedName>
        <fullName evidence="2">Uncharacterized protein</fullName>
    </submittedName>
</protein>
<dbReference type="AlphaFoldDB" id="A0AAD6YHB0"/>
<organism evidence="2 3">
    <name type="scientific">Mycena pura</name>
    <dbReference type="NCBI Taxonomy" id="153505"/>
    <lineage>
        <taxon>Eukaryota</taxon>
        <taxon>Fungi</taxon>
        <taxon>Dikarya</taxon>
        <taxon>Basidiomycota</taxon>
        <taxon>Agaricomycotina</taxon>
        <taxon>Agaricomycetes</taxon>
        <taxon>Agaricomycetidae</taxon>
        <taxon>Agaricales</taxon>
        <taxon>Marasmiineae</taxon>
        <taxon>Mycenaceae</taxon>
        <taxon>Mycena</taxon>
    </lineage>
</organism>
<feature type="compositionally biased region" description="Acidic residues" evidence="1">
    <location>
        <begin position="546"/>
        <end position="558"/>
    </location>
</feature>
<reference evidence="2" key="1">
    <citation type="submission" date="2023-03" db="EMBL/GenBank/DDBJ databases">
        <title>Massive genome expansion in bonnet fungi (Mycena s.s.) driven by repeated elements and novel gene families across ecological guilds.</title>
        <authorList>
            <consortium name="Lawrence Berkeley National Laboratory"/>
            <person name="Harder C.B."/>
            <person name="Miyauchi S."/>
            <person name="Viragh M."/>
            <person name="Kuo A."/>
            <person name="Thoen E."/>
            <person name="Andreopoulos B."/>
            <person name="Lu D."/>
            <person name="Skrede I."/>
            <person name="Drula E."/>
            <person name="Henrissat B."/>
            <person name="Morin E."/>
            <person name="Kohler A."/>
            <person name="Barry K."/>
            <person name="LaButti K."/>
            <person name="Morin E."/>
            <person name="Salamov A."/>
            <person name="Lipzen A."/>
            <person name="Mereny Z."/>
            <person name="Hegedus B."/>
            <person name="Baldrian P."/>
            <person name="Stursova M."/>
            <person name="Weitz H."/>
            <person name="Taylor A."/>
            <person name="Grigoriev I.V."/>
            <person name="Nagy L.G."/>
            <person name="Martin F."/>
            <person name="Kauserud H."/>
        </authorList>
    </citation>
    <scope>NUCLEOTIDE SEQUENCE</scope>
    <source>
        <strain evidence="2">9144</strain>
    </source>
</reference>
<name>A0AAD6YHB0_9AGAR</name>
<feature type="compositionally biased region" description="Acidic residues" evidence="1">
    <location>
        <begin position="168"/>
        <end position="179"/>
    </location>
</feature>
<evidence type="ECO:0000256" key="1">
    <source>
        <dbReference type="SAM" id="MobiDB-lite"/>
    </source>
</evidence>
<feature type="region of interest" description="Disordered" evidence="1">
    <location>
        <begin position="154"/>
        <end position="179"/>
    </location>
</feature>